<dbReference type="GO" id="GO:0009506">
    <property type="term" value="C:plasmodesma"/>
    <property type="evidence" value="ECO:0007669"/>
    <property type="project" value="UniProtKB-ARBA"/>
</dbReference>
<proteinExistence type="predicted"/>
<sequence>MSPRRHCLILCTLLLCFSITATLFTLCDARRSRQLLKLEGSAPARPRNPILEAIKKLKLSKHLDYLNEASDPSSSQTYDVGSPFNLPPFDSLAPMPLPENAPPFCVYPPFTPLPPSTIIPTPTIYSQPPPPPPSYMIPIFPIQSPPPGPPATVPIPIPPESQSPPVYVPSPPEYGTTPPSPIYIPSPPSESSPSPPETVPNPPEFGPSPPEYVPSPSIFVPSPTVFLPPVVFPPPSVPPPPSSGGATFPRWCVAKPSVPDPIIQEAMNYACGSGADCESIQPNGSCFHPDTLFAHASYAFNSYWQKTKLAGGTCDFGGTAMLITVDPSFDGCHFLND</sequence>
<evidence type="ECO:0000313" key="12">
    <source>
        <dbReference type="RefSeq" id="XP_010260718.1"/>
    </source>
</evidence>
<dbReference type="AlphaFoldDB" id="A0A1U8A337"/>
<dbReference type="PRINTS" id="PR01217">
    <property type="entry name" value="PRICHEXTENSN"/>
</dbReference>
<feature type="signal peptide" evidence="9">
    <location>
        <begin position="1"/>
        <end position="22"/>
    </location>
</feature>
<keyword evidence="3" id="KW-0449">Lipoprotein</keyword>
<dbReference type="FunFam" id="1.20.58.1040:FF:000001">
    <property type="entry name" value="Glucan endo-1,3-beta-glucosidase 4"/>
    <property type="match status" value="1"/>
</dbReference>
<dbReference type="FunCoup" id="A0A1U8A337">
    <property type="interactions" value="109"/>
</dbReference>
<dbReference type="InParanoid" id="A0A1U8A337"/>
<dbReference type="Pfam" id="PF07983">
    <property type="entry name" value="X8"/>
    <property type="match status" value="1"/>
</dbReference>
<keyword evidence="5" id="KW-0472">Membrane</keyword>
<dbReference type="InterPro" id="IPR044788">
    <property type="entry name" value="X8_dom_prot"/>
</dbReference>
<evidence type="ECO:0000256" key="6">
    <source>
        <dbReference type="ARBA" id="ARBA00023157"/>
    </source>
</evidence>
<feature type="domain" description="X8" evidence="10">
    <location>
        <begin position="250"/>
        <end position="334"/>
    </location>
</feature>
<dbReference type="STRING" id="4432.A0A1U8A337"/>
<keyword evidence="7" id="KW-0325">Glycoprotein</keyword>
<dbReference type="GeneID" id="104599743"/>
<dbReference type="KEGG" id="nnu:104599743"/>
<reference evidence="12" key="1">
    <citation type="submission" date="2025-08" db="UniProtKB">
        <authorList>
            <consortium name="RefSeq"/>
        </authorList>
    </citation>
    <scope>IDENTIFICATION</scope>
</reference>
<evidence type="ECO:0000256" key="3">
    <source>
        <dbReference type="ARBA" id="ARBA00022622"/>
    </source>
</evidence>
<keyword evidence="4 9" id="KW-0732">Signal</keyword>
<keyword evidence="2" id="KW-1003">Cell membrane</keyword>
<dbReference type="Gene3D" id="1.20.58.1040">
    <property type="match status" value="1"/>
</dbReference>
<keyword evidence="3" id="KW-0336">GPI-anchor</keyword>
<dbReference type="GO" id="GO:0005886">
    <property type="term" value="C:plasma membrane"/>
    <property type="evidence" value="ECO:0007669"/>
    <property type="project" value="UniProtKB-SubCell"/>
</dbReference>
<keyword evidence="6" id="KW-1015">Disulfide bond</keyword>
<evidence type="ECO:0000256" key="4">
    <source>
        <dbReference type="ARBA" id="ARBA00022729"/>
    </source>
</evidence>
<dbReference type="InterPro" id="IPR012946">
    <property type="entry name" value="X8"/>
</dbReference>
<protein>
    <submittedName>
        <fullName evidence="12">Extensin</fullName>
    </submittedName>
</protein>
<dbReference type="OMA" id="YEPSPPN"/>
<dbReference type="GO" id="GO:0098552">
    <property type="term" value="C:side of membrane"/>
    <property type="evidence" value="ECO:0007669"/>
    <property type="project" value="UniProtKB-KW"/>
</dbReference>
<organism evidence="11 12">
    <name type="scientific">Nelumbo nucifera</name>
    <name type="common">Sacred lotus</name>
    <dbReference type="NCBI Taxonomy" id="4432"/>
    <lineage>
        <taxon>Eukaryota</taxon>
        <taxon>Viridiplantae</taxon>
        <taxon>Streptophyta</taxon>
        <taxon>Embryophyta</taxon>
        <taxon>Tracheophyta</taxon>
        <taxon>Spermatophyta</taxon>
        <taxon>Magnoliopsida</taxon>
        <taxon>Proteales</taxon>
        <taxon>Nelumbonaceae</taxon>
        <taxon>Nelumbo</taxon>
    </lineage>
</organism>
<evidence type="ECO:0000256" key="8">
    <source>
        <dbReference type="SAM" id="MobiDB-lite"/>
    </source>
</evidence>
<dbReference type="RefSeq" id="XP_010260718.1">
    <property type="nucleotide sequence ID" value="XM_010262416.2"/>
</dbReference>
<evidence type="ECO:0000259" key="10">
    <source>
        <dbReference type="SMART" id="SM00768"/>
    </source>
</evidence>
<keyword evidence="11" id="KW-1185">Reference proteome</keyword>
<accession>A0A1U8A337</accession>
<evidence type="ECO:0000256" key="9">
    <source>
        <dbReference type="SAM" id="SignalP"/>
    </source>
</evidence>
<comment type="subcellular location">
    <subcellularLocation>
        <location evidence="1">Cell membrane</location>
        <topology evidence="1">Lipid-anchor</topology>
        <topology evidence="1">GPI-anchor</topology>
    </subcellularLocation>
</comment>
<dbReference type="eggNOG" id="ENOG502QRQW">
    <property type="taxonomic scope" value="Eukaryota"/>
</dbReference>
<dbReference type="Proteomes" id="UP000189703">
    <property type="component" value="Unplaced"/>
</dbReference>
<dbReference type="PANTHER" id="PTHR31044:SF28">
    <property type="entry name" value="CARBOHYDRATE-BINDING X8 DOMAIN SUPERFAMILY PROTEIN"/>
    <property type="match status" value="1"/>
</dbReference>
<evidence type="ECO:0000256" key="2">
    <source>
        <dbReference type="ARBA" id="ARBA00022475"/>
    </source>
</evidence>
<name>A0A1U8A337_NELNU</name>
<evidence type="ECO:0000256" key="1">
    <source>
        <dbReference type="ARBA" id="ARBA00004609"/>
    </source>
</evidence>
<evidence type="ECO:0000256" key="7">
    <source>
        <dbReference type="ARBA" id="ARBA00023180"/>
    </source>
</evidence>
<dbReference type="OrthoDB" id="417697at2759"/>
<feature type="region of interest" description="Disordered" evidence="8">
    <location>
        <begin position="148"/>
        <end position="210"/>
    </location>
</feature>
<dbReference type="PANTHER" id="PTHR31044">
    <property type="entry name" value="BETA-1,3 GLUCANASE"/>
    <property type="match status" value="1"/>
</dbReference>
<evidence type="ECO:0000256" key="5">
    <source>
        <dbReference type="ARBA" id="ARBA00023136"/>
    </source>
</evidence>
<feature type="chain" id="PRO_5010533991" evidence="9">
    <location>
        <begin position="23"/>
        <end position="337"/>
    </location>
</feature>
<evidence type="ECO:0000313" key="11">
    <source>
        <dbReference type="Proteomes" id="UP000189703"/>
    </source>
</evidence>
<gene>
    <name evidence="12" type="primary">LOC104599743</name>
</gene>
<dbReference type="SMART" id="SM00768">
    <property type="entry name" value="X8"/>
    <property type="match status" value="1"/>
</dbReference>